<accession>A0AAW0AQX9</accession>
<reference evidence="2 3" key="1">
    <citation type="journal article" date="2024" name="J Genomics">
        <title>Draft genome sequencing and assembly of Favolaschia claudopus CIRM-BRFM 2984 isolated from oak limbs.</title>
        <authorList>
            <person name="Navarro D."/>
            <person name="Drula E."/>
            <person name="Chaduli D."/>
            <person name="Cazenave R."/>
            <person name="Ahrendt S."/>
            <person name="Wang J."/>
            <person name="Lipzen A."/>
            <person name="Daum C."/>
            <person name="Barry K."/>
            <person name="Grigoriev I.V."/>
            <person name="Favel A."/>
            <person name="Rosso M.N."/>
            <person name="Martin F."/>
        </authorList>
    </citation>
    <scope>NUCLEOTIDE SEQUENCE [LARGE SCALE GENOMIC DNA]</scope>
    <source>
        <strain evidence="2 3">CIRM-BRFM 2984</strain>
    </source>
</reference>
<feature type="region of interest" description="Disordered" evidence="1">
    <location>
        <begin position="83"/>
        <end position="181"/>
    </location>
</feature>
<sequence length="366" mass="38314">MFVLPGDPNTDAYNDHLPDEQTSMVYAVGRINGGPQTLNDAHNSRFHNVDVPDYVRGQIRSSSIHIPMLAGRASLLLHQTARFNSSPRPVTPAKRGKFDPPTPPPTSNDGSVPVASTKRRKFDVSDNSSASDDASTASVSGTAASAPTSTTGSTPGSQPSRAPVGHVLSSPPVMSTLTSPESIQHSPFPYLQPYYAGPPPQGFMPSYYPTQNPYHPGLVAYQPPYAPFSAAGEYLAHVHTPATPQKTTNTHSRHPASPETPTPVTTNESAYHRSAANPYSHPMTQIPPERRSDIAAPASAPPASAKQSTSQVPTQSSHPSTVTTSTSKPSSFAATSTSANSEKADSKDVPAPATSASSSSAANSAV</sequence>
<protein>
    <submittedName>
        <fullName evidence="2">Uncharacterized protein</fullName>
    </submittedName>
</protein>
<evidence type="ECO:0000313" key="3">
    <source>
        <dbReference type="Proteomes" id="UP001362999"/>
    </source>
</evidence>
<feature type="compositionally biased region" description="Low complexity" evidence="1">
    <location>
        <begin position="125"/>
        <end position="160"/>
    </location>
</feature>
<feature type="compositionally biased region" description="Low complexity" evidence="1">
    <location>
        <begin position="313"/>
        <end position="341"/>
    </location>
</feature>
<feature type="compositionally biased region" description="Low complexity" evidence="1">
    <location>
        <begin position="295"/>
        <end position="305"/>
    </location>
</feature>
<dbReference type="EMBL" id="JAWWNJ010000053">
    <property type="protein sequence ID" value="KAK7015747.1"/>
    <property type="molecule type" value="Genomic_DNA"/>
</dbReference>
<evidence type="ECO:0000256" key="1">
    <source>
        <dbReference type="SAM" id="MobiDB-lite"/>
    </source>
</evidence>
<dbReference type="Proteomes" id="UP001362999">
    <property type="component" value="Unassembled WGS sequence"/>
</dbReference>
<comment type="caution">
    <text evidence="2">The sequence shown here is derived from an EMBL/GenBank/DDBJ whole genome shotgun (WGS) entry which is preliminary data.</text>
</comment>
<gene>
    <name evidence="2" type="ORF">R3P38DRAFT_2786679</name>
</gene>
<organism evidence="2 3">
    <name type="scientific">Favolaschia claudopus</name>
    <dbReference type="NCBI Taxonomy" id="2862362"/>
    <lineage>
        <taxon>Eukaryota</taxon>
        <taxon>Fungi</taxon>
        <taxon>Dikarya</taxon>
        <taxon>Basidiomycota</taxon>
        <taxon>Agaricomycotina</taxon>
        <taxon>Agaricomycetes</taxon>
        <taxon>Agaricomycetidae</taxon>
        <taxon>Agaricales</taxon>
        <taxon>Marasmiineae</taxon>
        <taxon>Mycenaceae</taxon>
        <taxon>Favolaschia</taxon>
    </lineage>
</organism>
<feature type="region of interest" description="Disordered" evidence="1">
    <location>
        <begin position="293"/>
        <end position="366"/>
    </location>
</feature>
<name>A0AAW0AQX9_9AGAR</name>
<dbReference type="AlphaFoldDB" id="A0AAW0AQX9"/>
<proteinExistence type="predicted"/>
<evidence type="ECO:0000313" key="2">
    <source>
        <dbReference type="EMBL" id="KAK7015747.1"/>
    </source>
</evidence>
<keyword evidence="3" id="KW-1185">Reference proteome</keyword>
<feature type="compositionally biased region" description="Polar residues" evidence="1">
    <location>
        <begin position="172"/>
        <end position="181"/>
    </location>
</feature>
<feature type="compositionally biased region" description="Low complexity" evidence="1">
    <location>
        <begin position="351"/>
        <end position="366"/>
    </location>
</feature>
<feature type="region of interest" description="Disordered" evidence="1">
    <location>
        <begin position="242"/>
        <end position="267"/>
    </location>
</feature>